<reference evidence="5" key="1">
    <citation type="journal article" date="2014" name="Proc. Natl. Acad. Sci. U.S.A.">
        <title>Extensive sampling of basidiomycete genomes demonstrates inadequacy of the white-rot/brown-rot paradigm for wood decay fungi.</title>
        <authorList>
            <person name="Riley R."/>
            <person name="Salamov A.A."/>
            <person name="Brown D.W."/>
            <person name="Nagy L.G."/>
            <person name="Floudas D."/>
            <person name="Held B.W."/>
            <person name="Levasseur A."/>
            <person name="Lombard V."/>
            <person name="Morin E."/>
            <person name="Otillar R."/>
            <person name="Lindquist E.A."/>
            <person name="Sun H."/>
            <person name="LaButti K.M."/>
            <person name="Schmutz J."/>
            <person name="Jabbour D."/>
            <person name="Luo H."/>
            <person name="Baker S.E."/>
            <person name="Pisabarro A.G."/>
            <person name="Walton J.D."/>
            <person name="Blanchette R.A."/>
            <person name="Henrissat B."/>
            <person name="Martin F."/>
            <person name="Cullen D."/>
            <person name="Hibbett D.S."/>
            <person name="Grigoriev I.V."/>
        </authorList>
    </citation>
    <scope>NUCLEOTIDE SEQUENCE [LARGE SCALE GENOMIC DNA]</scope>
    <source>
        <strain evidence="5">CBS 339.88</strain>
    </source>
</reference>
<feature type="compositionally biased region" description="Basic and acidic residues" evidence="2">
    <location>
        <begin position="182"/>
        <end position="191"/>
    </location>
</feature>
<evidence type="ECO:0000256" key="2">
    <source>
        <dbReference type="SAM" id="MobiDB-lite"/>
    </source>
</evidence>
<dbReference type="EMBL" id="KL142385">
    <property type="protein sequence ID" value="KDR73521.1"/>
    <property type="molecule type" value="Genomic_DNA"/>
</dbReference>
<dbReference type="AlphaFoldDB" id="A0A067SRN1"/>
<feature type="compositionally biased region" description="Polar residues" evidence="2">
    <location>
        <begin position="372"/>
        <end position="382"/>
    </location>
</feature>
<organism evidence="4 5">
    <name type="scientific">Galerina marginata (strain CBS 339.88)</name>
    <dbReference type="NCBI Taxonomy" id="685588"/>
    <lineage>
        <taxon>Eukaryota</taxon>
        <taxon>Fungi</taxon>
        <taxon>Dikarya</taxon>
        <taxon>Basidiomycota</taxon>
        <taxon>Agaricomycotina</taxon>
        <taxon>Agaricomycetes</taxon>
        <taxon>Agaricomycetidae</taxon>
        <taxon>Agaricales</taxon>
        <taxon>Agaricineae</taxon>
        <taxon>Strophariaceae</taxon>
        <taxon>Galerina</taxon>
    </lineage>
</organism>
<dbReference type="OrthoDB" id="3030769at2759"/>
<dbReference type="Pfam" id="PF14634">
    <property type="entry name" value="zf-RING_5"/>
    <property type="match status" value="1"/>
</dbReference>
<dbReference type="HOGENOM" id="CLU_051880_0_0_1"/>
<evidence type="ECO:0000259" key="3">
    <source>
        <dbReference type="Pfam" id="PF14634"/>
    </source>
</evidence>
<feature type="region of interest" description="Disordered" evidence="2">
    <location>
        <begin position="411"/>
        <end position="466"/>
    </location>
</feature>
<dbReference type="Proteomes" id="UP000027222">
    <property type="component" value="Unassembled WGS sequence"/>
</dbReference>
<protein>
    <recommendedName>
        <fullName evidence="3">RING-type domain-containing protein</fullName>
    </recommendedName>
</protein>
<sequence>MSHSSPVVVPDTSDFDFWEFVSCTKCRMPFALENGSATVPFWLTECGHVICNNHLNRDQSCCQCGAQDIQLAPLQREMEAPMSDWFRPVPLALDSVLFAAKFQQDVMASQIRYHKSRHQQFRQLVERMKRDMSDLKKSHDMLQAQIEGYRRQMGHMDSIQNSSNILNSNGKRQMGSTPQFEHPNHRARTDSSPRLITTPLGPDRLTLMPGQPLPELSSTSIKQQEQIEYPQFSSHTPVRQDYINGHGIVQQRPISSRSLEHHLPQRPISSRSLEQYAYSPQENAKFHAPQLTHAQAAPKLFQRTDNRQNDVSVASQSSGTLNNAPPTSSRFKPANTNFSTPFMNNASRSSTTRQQTSMGPPPTPQHARNDRSVPSGSMGQIQNLISSGLSNNLPLPLTDRRHAVSSAIATHPSGSRRFFPETPNGQPPFAAGSAREALRTSSTFSANAGGQKTPLVPDVEQRGRFG</sequence>
<keyword evidence="1" id="KW-0175">Coiled coil</keyword>
<feature type="coiled-coil region" evidence="1">
    <location>
        <begin position="118"/>
        <end position="152"/>
    </location>
</feature>
<name>A0A067SRN1_GALM3</name>
<proteinExistence type="predicted"/>
<evidence type="ECO:0000313" key="5">
    <source>
        <dbReference type="Proteomes" id="UP000027222"/>
    </source>
</evidence>
<evidence type="ECO:0000256" key="1">
    <source>
        <dbReference type="SAM" id="Coils"/>
    </source>
</evidence>
<gene>
    <name evidence="4" type="ORF">GALMADRAFT_251235</name>
</gene>
<feature type="region of interest" description="Disordered" evidence="2">
    <location>
        <begin position="172"/>
        <end position="196"/>
    </location>
</feature>
<feature type="domain" description="RING-type" evidence="3">
    <location>
        <begin position="23"/>
        <end position="65"/>
    </location>
</feature>
<feature type="compositionally biased region" description="Polar residues" evidence="2">
    <location>
        <begin position="310"/>
        <end position="346"/>
    </location>
</feature>
<evidence type="ECO:0000313" key="4">
    <source>
        <dbReference type="EMBL" id="KDR73521.1"/>
    </source>
</evidence>
<dbReference type="STRING" id="685588.A0A067SRN1"/>
<feature type="compositionally biased region" description="Polar residues" evidence="2">
    <location>
        <begin position="439"/>
        <end position="450"/>
    </location>
</feature>
<dbReference type="InterPro" id="IPR001841">
    <property type="entry name" value="Znf_RING"/>
</dbReference>
<feature type="compositionally biased region" description="Low complexity" evidence="2">
    <location>
        <begin position="347"/>
        <end position="357"/>
    </location>
</feature>
<accession>A0A067SRN1</accession>
<keyword evidence="5" id="KW-1185">Reference proteome</keyword>
<feature type="region of interest" description="Disordered" evidence="2">
    <location>
        <begin position="310"/>
        <end position="382"/>
    </location>
</feature>